<dbReference type="EMBL" id="BSSV01000003">
    <property type="protein sequence ID" value="GLX85469.1"/>
    <property type="molecule type" value="Genomic_DNA"/>
</dbReference>
<organism evidence="2 3">
    <name type="scientific">Thalassotalea loyana</name>
    <dbReference type="NCBI Taxonomy" id="280483"/>
    <lineage>
        <taxon>Bacteria</taxon>
        <taxon>Pseudomonadati</taxon>
        <taxon>Pseudomonadota</taxon>
        <taxon>Gammaproteobacteria</taxon>
        <taxon>Alteromonadales</taxon>
        <taxon>Colwelliaceae</taxon>
        <taxon>Thalassotalea</taxon>
    </lineage>
</organism>
<dbReference type="Gene3D" id="3.40.50.1000">
    <property type="entry name" value="HAD superfamily/HAD-like"/>
    <property type="match status" value="1"/>
</dbReference>
<sequence length="198" mass="22646">MKSLALFDFDGTVTQSDSFTPFIFFACSKRRIAIGVIFLSPFILLYKLGILPTTIMRQLVAFFAFYRRSTAEISALGKAYATHKLSDVVCDKAKQRLAWHINQGDAVVIVSASLNVYLKNWCDVEGYKLICTELESRNGKLTGRYQGSDCCAGEKVRKIKQEITLDDYHTIYAYGDTKEDFQMLEIADISYYRWQIQH</sequence>
<accession>A0ABQ6HBV3</accession>
<keyword evidence="1" id="KW-1133">Transmembrane helix</keyword>
<name>A0ABQ6HBV3_9GAMM</name>
<dbReference type="InterPro" id="IPR006385">
    <property type="entry name" value="HAD_hydro_SerB1"/>
</dbReference>
<dbReference type="InterPro" id="IPR036412">
    <property type="entry name" value="HAD-like_sf"/>
</dbReference>
<keyword evidence="3" id="KW-1185">Reference proteome</keyword>
<dbReference type="PANTHER" id="PTHR43344:SF14">
    <property type="entry name" value="HAD-IB FAMILY HYDROLASE"/>
    <property type="match status" value="1"/>
</dbReference>
<keyword evidence="1" id="KW-0812">Transmembrane</keyword>
<dbReference type="SUPFAM" id="SSF56784">
    <property type="entry name" value="HAD-like"/>
    <property type="match status" value="1"/>
</dbReference>
<protein>
    <submittedName>
        <fullName evidence="2">Haloacid dehalogenase</fullName>
    </submittedName>
</protein>
<dbReference type="RefSeq" id="WP_284297608.1">
    <property type="nucleotide sequence ID" value="NZ_BSSV01000003.1"/>
</dbReference>
<evidence type="ECO:0000313" key="3">
    <source>
        <dbReference type="Proteomes" id="UP001157134"/>
    </source>
</evidence>
<dbReference type="InterPro" id="IPR050582">
    <property type="entry name" value="HAD-like_SerB"/>
</dbReference>
<dbReference type="PANTHER" id="PTHR43344">
    <property type="entry name" value="PHOSPHOSERINE PHOSPHATASE"/>
    <property type="match status" value="1"/>
</dbReference>
<reference evidence="2 3" key="1">
    <citation type="submission" date="2023-03" db="EMBL/GenBank/DDBJ databases">
        <title>Thalassotalea loyana LMG 22536T draft genome sequence.</title>
        <authorList>
            <person name="Sawabe T."/>
        </authorList>
    </citation>
    <scope>NUCLEOTIDE SEQUENCE [LARGE SCALE GENOMIC DNA]</scope>
    <source>
        <strain evidence="2 3">LMG 22536</strain>
    </source>
</reference>
<dbReference type="Pfam" id="PF12710">
    <property type="entry name" value="HAD"/>
    <property type="match status" value="1"/>
</dbReference>
<evidence type="ECO:0000256" key="1">
    <source>
        <dbReference type="SAM" id="Phobius"/>
    </source>
</evidence>
<dbReference type="Gene3D" id="1.20.1440.100">
    <property type="entry name" value="SG protein - dephosphorylation function"/>
    <property type="match status" value="1"/>
</dbReference>
<gene>
    <name evidence="2" type="ORF">tloyanaT_17210</name>
</gene>
<comment type="caution">
    <text evidence="2">The sequence shown here is derived from an EMBL/GenBank/DDBJ whole genome shotgun (WGS) entry which is preliminary data.</text>
</comment>
<dbReference type="InterPro" id="IPR023214">
    <property type="entry name" value="HAD_sf"/>
</dbReference>
<dbReference type="NCBIfam" id="TIGR01490">
    <property type="entry name" value="HAD-SF-IB-hyp1"/>
    <property type="match status" value="1"/>
</dbReference>
<feature type="transmembrane region" description="Helical" evidence="1">
    <location>
        <begin position="32"/>
        <end position="49"/>
    </location>
</feature>
<dbReference type="Proteomes" id="UP001157134">
    <property type="component" value="Unassembled WGS sequence"/>
</dbReference>
<dbReference type="NCBIfam" id="TIGR01488">
    <property type="entry name" value="HAD-SF-IB"/>
    <property type="match status" value="1"/>
</dbReference>
<proteinExistence type="predicted"/>
<dbReference type="CDD" id="cd02612">
    <property type="entry name" value="HAD_PGPPase"/>
    <property type="match status" value="1"/>
</dbReference>
<keyword evidence="1" id="KW-0472">Membrane</keyword>
<evidence type="ECO:0000313" key="2">
    <source>
        <dbReference type="EMBL" id="GLX85469.1"/>
    </source>
</evidence>